<name>A0A6J5M4A3_9CAUD</name>
<accession>A0A6J5M4A3</accession>
<proteinExistence type="predicted"/>
<protein>
    <submittedName>
        <fullName evidence="1">Uncharacterized protein</fullName>
    </submittedName>
</protein>
<dbReference type="EMBL" id="LR796368">
    <property type="protein sequence ID" value="CAB4139850.1"/>
    <property type="molecule type" value="Genomic_DNA"/>
</dbReference>
<gene>
    <name evidence="1" type="ORF">UFOVP354_56</name>
</gene>
<sequence>MTPAQANEISTLLDQYTDSINQADDLRAKLKEMRKRLGVEL</sequence>
<evidence type="ECO:0000313" key="1">
    <source>
        <dbReference type="EMBL" id="CAB4139850.1"/>
    </source>
</evidence>
<reference evidence="1" key="1">
    <citation type="submission" date="2020-04" db="EMBL/GenBank/DDBJ databases">
        <authorList>
            <person name="Chiriac C."/>
            <person name="Salcher M."/>
            <person name="Ghai R."/>
            <person name="Kavagutti S V."/>
        </authorList>
    </citation>
    <scope>NUCLEOTIDE SEQUENCE</scope>
</reference>
<organism evidence="1">
    <name type="scientific">uncultured Caudovirales phage</name>
    <dbReference type="NCBI Taxonomy" id="2100421"/>
    <lineage>
        <taxon>Viruses</taxon>
        <taxon>Duplodnaviria</taxon>
        <taxon>Heunggongvirae</taxon>
        <taxon>Uroviricota</taxon>
        <taxon>Caudoviricetes</taxon>
        <taxon>Peduoviridae</taxon>
        <taxon>Maltschvirus</taxon>
        <taxon>Maltschvirus maltsch</taxon>
    </lineage>
</organism>